<feature type="domain" description="Major facilitator superfamily (MFS) profile" evidence="7">
    <location>
        <begin position="6"/>
        <end position="529"/>
    </location>
</feature>
<dbReference type="RefSeq" id="WP_277242622.1">
    <property type="nucleotide sequence ID" value="NZ_JAKJLQ010000001.1"/>
</dbReference>
<comment type="caution">
    <text evidence="8">The sequence shown here is derived from an EMBL/GenBank/DDBJ whole genome shotgun (WGS) entry which is preliminary data.</text>
</comment>
<evidence type="ECO:0000256" key="5">
    <source>
        <dbReference type="ARBA" id="ARBA00023136"/>
    </source>
</evidence>
<dbReference type="InterPro" id="IPR036259">
    <property type="entry name" value="MFS_trans_sf"/>
</dbReference>
<feature type="transmembrane region" description="Helical" evidence="6">
    <location>
        <begin position="320"/>
        <end position="338"/>
    </location>
</feature>
<dbReference type="Gene3D" id="1.20.1720.10">
    <property type="entry name" value="Multidrug resistance protein D"/>
    <property type="match status" value="1"/>
</dbReference>
<dbReference type="Proteomes" id="UP001152308">
    <property type="component" value="Unassembled WGS sequence"/>
</dbReference>
<dbReference type="InterPro" id="IPR011701">
    <property type="entry name" value="MFS"/>
</dbReference>
<evidence type="ECO:0000256" key="2">
    <source>
        <dbReference type="ARBA" id="ARBA00022448"/>
    </source>
</evidence>
<dbReference type="EMBL" id="JAKJLQ010000001">
    <property type="protein sequence ID" value="MDF6099932.1"/>
    <property type="molecule type" value="Genomic_DNA"/>
</dbReference>
<feature type="transmembrane region" description="Helical" evidence="6">
    <location>
        <begin position="232"/>
        <end position="256"/>
    </location>
</feature>
<evidence type="ECO:0000256" key="1">
    <source>
        <dbReference type="ARBA" id="ARBA00004651"/>
    </source>
</evidence>
<sequence>MRSWSVIIILAVSQFVMVLDSTVMNVSISVVADDLGTSITGMQAAITFYALTMAAFMLTGGKLGDLMGRARAFKIGAVIYGIGSLTTALSPNLTVLLIGWSLVEGLGAVLVIPAIASLAAINYTGKARVTAFSILGAVTGLAAAVGPLLGGVMTTYLSWRYVFVAETVVMVAVLFAAKLIRDVPRDPEVRIDPLSVVASAGGLSLIVYGVLQSKTWGWLKPQHPPELGGDEIAPLGVSPVAYLLLAGVVVLWLFVLRQRTLATSGRQPLLRVELFRIAALRSGLGGFLAQYFAIAALFFVVPVYLQTMLGRDALQTGVKILPLSVGLVLFSILGSWLTARRSARFIARGGQITMALGTLLVIASVGIDLRNAAFAAGMFVVGAGFGLLASQLGNVNMSAVEEKDTSEVGGLQGTFQNLGSSFGTAVAGSVFLLMLSSGFVSAVDDAENLSPTDQQRIIAAVDEQGVPIISADEARTLVLDAGGSEESAQAVSQAYSDSQIAALQQSLFVVFGLLVLALLFSRHLPNRIPEPGPALERRSAEPEPKSGS</sequence>
<reference evidence="8" key="1">
    <citation type="journal article" date="2022" name="Data Brief">
        <title>Draft genome sequence data of Gordonia hongkongensis strain EUFUS-Z928 isolated from the octocoral Eunicea fusca.</title>
        <authorList>
            <person name="Sanchez-Suarez J."/>
            <person name="Diaz L."/>
            <person name="Melo-Bolivar J."/>
            <person name="Villamil L."/>
        </authorList>
    </citation>
    <scope>NUCLEOTIDE SEQUENCE</scope>
    <source>
        <strain evidence="8">EUFUS-Z928</strain>
    </source>
</reference>
<feature type="transmembrane region" description="Helical" evidence="6">
    <location>
        <begin position="159"/>
        <end position="179"/>
    </location>
</feature>
<evidence type="ECO:0000256" key="3">
    <source>
        <dbReference type="ARBA" id="ARBA00022692"/>
    </source>
</evidence>
<feature type="transmembrane region" description="Helical" evidence="6">
    <location>
        <begin position="132"/>
        <end position="153"/>
    </location>
</feature>
<keyword evidence="4 6" id="KW-1133">Transmembrane helix</keyword>
<proteinExistence type="predicted"/>
<dbReference type="InterPro" id="IPR020846">
    <property type="entry name" value="MFS_dom"/>
</dbReference>
<feature type="transmembrane region" description="Helical" evidence="6">
    <location>
        <begin position="422"/>
        <end position="443"/>
    </location>
</feature>
<feature type="transmembrane region" description="Helical" evidence="6">
    <location>
        <begin position="42"/>
        <end position="60"/>
    </location>
</feature>
<dbReference type="PRINTS" id="PR01036">
    <property type="entry name" value="TCRTETB"/>
</dbReference>
<feature type="transmembrane region" description="Helical" evidence="6">
    <location>
        <begin position="500"/>
        <end position="520"/>
    </location>
</feature>
<dbReference type="Gene3D" id="1.20.1250.20">
    <property type="entry name" value="MFS general substrate transporter like domains"/>
    <property type="match status" value="1"/>
</dbReference>
<comment type="subcellular location">
    <subcellularLocation>
        <location evidence="1">Cell membrane</location>
        <topology evidence="1">Multi-pass membrane protein</topology>
    </subcellularLocation>
</comment>
<feature type="transmembrane region" description="Helical" evidence="6">
    <location>
        <begin position="97"/>
        <end position="120"/>
    </location>
</feature>
<feature type="transmembrane region" description="Helical" evidence="6">
    <location>
        <begin position="72"/>
        <end position="91"/>
    </location>
</feature>
<evidence type="ECO:0000256" key="4">
    <source>
        <dbReference type="ARBA" id="ARBA00022989"/>
    </source>
</evidence>
<evidence type="ECO:0000313" key="8">
    <source>
        <dbReference type="EMBL" id="MDF6099932.1"/>
    </source>
</evidence>
<keyword evidence="9" id="KW-1185">Reference proteome</keyword>
<accession>A0ABT6BPK4</accession>
<dbReference type="PANTHER" id="PTHR42718">
    <property type="entry name" value="MAJOR FACILITATOR SUPERFAMILY MULTIDRUG TRANSPORTER MFSC"/>
    <property type="match status" value="1"/>
</dbReference>
<dbReference type="Pfam" id="PF07690">
    <property type="entry name" value="MFS_1"/>
    <property type="match status" value="1"/>
</dbReference>
<dbReference type="CDD" id="cd17321">
    <property type="entry name" value="MFS_MMR_MDR_like"/>
    <property type="match status" value="1"/>
</dbReference>
<dbReference type="PROSITE" id="PS50850">
    <property type="entry name" value="MFS"/>
    <property type="match status" value="1"/>
</dbReference>
<evidence type="ECO:0000259" key="7">
    <source>
        <dbReference type="PROSITE" id="PS50850"/>
    </source>
</evidence>
<protein>
    <submittedName>
        <fullName evidence="8">MFS transporter</fullName>
    </submittedName>
</protein>
<keyword evidence="3 6" id="KW-0812">Transmembrane</keyword>
<dbReference type="SUPFAM" id="SSF103473">
    <property type="entry name" value="MFS general substrate transporter"/>
    <property type="match status" value="1"/>
</dbReference>
<keyword evidence="2" id="KW-0813">Transport</keyword>
<reference evidence="8" key="2">
    <citation type="submission" date="2022-01" db="EMBL/GenBank/DDBJ databases">
        <authorList>
            <person name="Sanchez-Suarez J."/>
            <person name="Villamil L."/>
            <person name="Diaz L.E."/>
        </authorList>
    </citation>
    <scope>NUCLEOTIDE SEQUENCE</scope>
    <source>
        <strain evidence="8">EUFUS-Z928</strain>
    </source>
</reference>
<name>A0ABT6BPK4_9ACTN</name>
<feature type="transmembrane region" description="Helical" evidence="6">
    <location>
        <begin position="373"/>
        <end position="393"/>
    </location>
</feature>
<gene>
    <name evidence="8" type="ORF">L2299_02585</name>
</gene>
<feature type="transmembrane region" description="Helical" evidence="6">
    <location>
        <begin position="191"/>
        <end position="212"/>
    </location>
</feature>
<dbReference type="PANTHER" id="PTHR42718:SF9">
    <property type="entry name" value="MAJOR FACILITATOR SUPERFAMILY MULTIDRUG TRANSPORTER MFSC"/>
    <property type="match status" value="1"/>
</dbReference>
<keyword evidence="5 6" id="KW-0472">Membrane</keyword>
<feature type="transmembrane region" description="Helical" evidence="6">
    <location>
        <begin position="277"/>
        <end position="300"/>
    </location>
</feature>
<feature type="transmembrane region" description="Helical" evidence="6">
    <location>
        <begin position="345"/>
        <end position="367"/>
    </location>
</feature>
<evidence type="ECO:0000313" key="9">
    <source>
        <dbReference type="Proteomes" id="UP001152308"/>
    </source>
</evidence>
<organism evidence="8 9">
    <name type="scientific">Gordonia hongkongensis</name>
    <dbReference type="NCBI Taxonomy" id="1701090"/>
    <lineage>
        <taxon>Bacteria</taxon>
        <taxon>Bacillati</taxon>
        <taxon>Actinomycetota</taxon>
        <taxon>Actinomycetes</taxon>
        <taxon>Mycobacteriales</taxon>
        <taxon>Gordoniaceae</taxon>
        <taxon>Gordonia</taxon>
    </lineage>
</organism>
<evidence type="ECO:0000256" key="6">
    <source>
        <dbReference type="SAM" id="Phobius"/>
    </source>
</evidence>